<feature type="domain" description="PAC" evidence="17">
    <location>
        <begin position="326"/>
        <end position="381"/>
    </location>
</feature>
<dbReference type="GO" id="GO:0016036">
    <property type="term" value="P:cellular response to phosphate starvation"/>
    <property type="evidence" value="ECO:0007669"/>
    <property type="project" value="TreeGrafter"/>
</dbReference>
<dbReference type="AlphaFoldDB" id="A0A075RBZ6"/>
<dbReference type="SUPFAM" id="SSF55785">
    <property type="entry name" value="PYP-like sensor domain (PAS domain)"/>
    <property type="match status" value="1"/>
</dbReference>
<dbReference type="Pfam" id="PF00672">
    <property type="entry name" value="HAMP"/>
    <property type="match status" value="1"/>
</dbReference>
<evidence type="ECO:0000313" key="20">
    <source>
        <dbReference type="Proteomes" id="UP000005850"/>
    </source>
</evidence>
<keyword evidence="20" id="KW-1185">Reference proteome</keyword>
<keyword evidence="11 14" id="KW-1133">Transmembrane helix</keyword>
<keyword evidence="5" id="KW-0597">Phosphoprotein</keyword>
<evidence type="ECO:0000256" key="5">
    <source>
        <dbReference type="ARBA" id="ARBA00022553"/>
    </source>
</evidence>
<keyword evidence="4" id="KW-1003">Cell membrane</keyword>
<dbReference type="InterPro" id="IPR003594">
    <property type="entry name" value="HATPase_dom"/>
</dbReference>
<evidence type="ECO:0000256" key="13">
    <source>
        <dbReference type="ARBA" id="ARBA00023136"/>
    </source>
</evidence>
<keyword evidence="6 19" id="KW-0808">Transferase</keyword>
<feature type="domain" description="HAMP" evidence="18">
    <location>
        <begin position="204"/>
        <end position="256"/>
    </location>
</feature>
<dbReference type="InterPro" id="IPR050351">
    <property type="entry name" value="BphY/WalK/GraS-like"/>
</dbReference>
<dbReference type="InterPro" id="IPR036890">
    <property type="entry name" value="HATPase_C_sf"/>
</dbReference>
<dbReference type="Gene3D" id="3.30.565.10">
    <property type="entry name" value="Histidine kinase-like ATPase, C-terminal domain"/>
    <property type="match status" value="1"/>
</dbReference>
<feature type="transmembrane region" description="Helical" evidence="14">
    <location>
        <begin position="183"/>
        <end position="203"/>
    </location>
</feature>
<accession>A0A075RBZ6</accession>
<dbReference type="SUPFAM" id="SSF55874">
    <property type="entry name" value="ATPase domain of HSP90 chaperone/DNA topoisomerase II/histidine kinase"/>
    <property type="match status" value="1"/>
</dbReference>
<keyword evidence="9 19" id="KW-0418">Kinase</keyword>
<dbReference type="FunFam" id="1.10.287.130:FF:000001">
    <property type="entry name" value="Two-component sensor histidine kinase"/>
    <property type="match status" value="1"/>
</dbReference>
<organism evidence="19 20">
    <name type="scientific">Brevibacillus laterosporus LMG 15441</name>
    <dbReference type="NCBI Taxonomy" id="1042163"/>
    <lineage>
        <taxon>Bacteria</taxon>
        <taxon>Bacillati</taxon>
        <taxon>Bacillota</taxon>
        <taxon>Bacilli</taxon>
        <taxon>Bacillales</taxon>
        <taxon>Paenibacillaceae</taxon>
        <taxon>Brevibacillus</taxon>
    </lineage>
</organism>
<dbReference type="PROSITE" id="PS50112">
    <property type="entry name" value="PAS"/>
    <property type="match status" value="1"/>
</dbReference>
<dbReference type="InterPro" id="IPR013767">
    <property type="entry name" value="PAS_fold"/>
</dbReference>
<dbReference type="InterPro" id="IPR000700">
    <property type="entry name" value="PAS-assoc_C"/>
</dbReference>
<dbReference type="PANTHER" id="PTHR45453:SF1">
    <property type="entry name" value="PHOSPHATE REGULON SENSOR PROTEIN PHOR"/>
    <property type="match status" value="1"/>
</dbReference>
<dbReference type="NCBIfam" id="NF033092">
    <property type="entry name" value="HK_WalK"/>
    <property type="match status" value="1"/>
</dbReference>
<dbReference type="Gene3D" id="1.10.287.130">
    <property type="match status" value="1"/>
</dbReference>
<dbReference type="Pfam" id="PF00512">
    <property type="entry name" value="HisKA"/>
    <property type="match status" value="1"/>
</dbReference>
<dbReference type="GO" id="GO:0004721">
    <property type="term" value="F:phosphoprotein phosphatase activity"/>
    <property type="evidence" value="ECO:0007669"/>
    <property type="project" value="TreeGrafter"/>
</dbReference>
<keyword evidence="8" id="KW-0547">Nucleotide-binding</keyword>
<comment type="subcellular location">
    <subcellularLocation>
        <location evidence="2">Cell membrane</location>
        <topology evidence="2">Multi-pass membrane protein</topology>
    </subcellularLocation>
</comment>
<dbReference type="InterPro" id="IPR036097">
    <property type="entry name" value="HisK_dim/P_sf"/>
</dbReference>
<feature type="domain" description="Histidine kinase" evidence="15">
    <location>
        <begin position="385"/>
        <end position="605"/>
    </location>
</feature>
<dbReference type="GO" id="GO:0000155">
    <property type="term" value="F:phosphorelay sensor kinase activity"/>
    <property type="evidence" value="ECO:0007669"/>
    <property type="project" value="InterPro"/>
</dbReference>
<dbReference type="Gene3D" id="3.30.450.20">
    <property type="entry name" value="PAS domain"/>
    <property type="match status" value="2"/>
</dbReference>
<dbReference type="PROSITE" id="PS50885">
    <property type="entry name" value="HAMP"/>
    <property type="match status" value="1"/>
</dbReference>
<dbReference type="InterPro" id="IPR003660">
    <property type="entry name" value="HAMP_dom"/>
</dbReference>
<dbReference type="InterPro" id="IPR003661">
    <property type="entry name" value="HisK_dim/P_dom"/>
</dbReference>
<dbReference type="EC" id="2.7.13.3" evidence="3"/>
<dbReference type="EMBL" id="CP007806">
    <property type="protein sequence ID" value="AIG28896.1"/>
    <property type="molecule type" value="Genomic_DNA"/>
</dbReference>
<evidence type="ECO:0000259" key="16">
    <source>
        <dbReference type="PROSITE" id="PS50112"/>
    </source>
</evidence>
<feature type="domain" description="PAS" evidence="16">
    <location>
        <begin position="261"/>
        <end position="340"/>
    </location>
</feature>
<comment type="catalytic activity">
    <reaction evidence="1">
        <text>ATP + protein L-histidine = ADP + protein N-phospho-L-histidine.</text>
        <dbReference type="EC" id="2.7.13.3"/>
    </reaction>
</comment>
<dbReference type="InterPro" id="IPR005467">
    <property type="entry name" value="His_kinase_dom"/>
</dbReference>
<evidence type="ECO:0000256" key="11">
    <source>
        <dbReference type="ARBA" id="ARBA00022989"/>
    </source>
</evidence>
<evidence type="ECO:0000256" key="14">
    <source>
        <dbReference type="SAM" id="Phobius"/>
    </source>
</evidence>
<dbReference type="InterPro" id="IPR057640">
    <property type="entry name" value="Cache_WalK"/>
</dbReference>
<gene>
    <name evidence="19" type="primary">yycG_3</name>
    <name evidence="19" type="ORF">BRLA_c046330</name>
</gene>
<evidence type="ECO:0000256" key="3">
    <source>
        <dbReference type="ARBA" id="ARBA00012438"/>
    </source>
</evidence>
<dbReference type="CDD" id="cd06225">
    <property type="entry name" value="HAMP"/>
    <property type="match status" value="1"/>
</dbReference>
<dbReference type="CDD" id="cd00130">
    <property type="entry name" value="PAS"/>
    <property type="match status" value="1"/>
</dbReference>
<dbReference type="Pfam" id="PF23846">
    <property type="entry name" value="Cache_WalK"/>
    <property type="match status" value="1"/>
</dbReference>
<dbReference type="PRINTS" id="PR00344">
    <property type="entry name" value="BCTRLSENSOR"/>
</dbReference>
<dbReference type="Pfam" id="PF00989">
    <property type="entry name" value="PAS"/>
    <property type="match status" value="1"/>
</dbReference>
<keyword evidence="10" id="KW-0067">ATP-binding</keyword>
<dbReference type="SUPFAM" id="SSF47384">
    <property type="entry name" value="Homodimeric domain of signal transducing histidine kinase"/>
    <property type="match status" value="1"/>
</dbReference>
<evidence type="ECO:0000259" key="15">
    <source>
        <dbReference type="PROSITE" id="PS50109"/>
    </source>
</evidence>
<evidence type="ECO:0000256" key="9">
    <source>
        <dbReference type="ARBA" id="ARBA00022777"/>
    </source>
</evidence>
<keyword evidence="7 14" id="KW-0812">Transmembrane</keyword>
<dbReference type="GO" id="GO:0005524">
    <property type="term" value="F:ATP binding"/>
    <property type="evidence" value="ECO:0007669"/>
    <property type="project" value="UniProtKB-KW"/>
</dbReference>
<dbReference type="NCBIfam" id="TIGR00229">
    <property type="entry name" value="sensory_box"/>
    <property type="match status" value="1"/>
</dbReference>
<dbReference type="CDD" id="cd00075">
    <property type="entry name" value="HATPase"/>
    <property type="match status" value="1"/>
</dbReference>
<evidence type="ECO:0000256" key="4">
    <source>
        <dbReference type="ARBA" id="ARBA00022475"/>
    </source>
</evidence>
<dbReference type="SMART" id="SM00091">
    <property type="entry name" value="PAS"/>
    <property type="match status" value="1"/>
</dbReference>
<protein>
    <recommendedName>
        <fullName evidence="3">histidine kinase</fullName>
        <ecNumber evidence="3">2.7.13.3</ecNumber>
    </recommendedName>
</protein>
<dbReference type="PANTHER" id="PTHR45453">
    <property type="entry name" value="PHOSPHATE REGULON SENSOR PROTEIN PHOR"/>
    <property type="match status" value="1"/>
</dbReference>
<dbReference type="eggNOG" id="COG5002">
    <property type="taxonomic scope" value="Bacteria"/>
</dbReference>
<dbReference type="RefSeq" id="WP_003334020.1">
    <property type="nucleotide sequence ID" value="NZ_CP007806.1"/>
</dbReference>
<evidence type="ECO:0000256" key="2">
    <source>
        <dbReference type="ARBA" id="ARBA00004651"/>
    </source>
</evidence>
<keyword evidence="13 14" id="KW-0472">Membrane</keyword>
<dbReference type="SUPFAM" id="SSF158472">
    <property type="entry name" value="HAMP domain-like"/>
    <property type="match status" value="1"/>
</dbReference>
<evidence type="ECO:0000256" key="10">
    <source>
        <dbReference type="ARBA" id="ARBA00022840"/>
    </source>
</evidence>
<dbReference type="STRING" id="1042163.BRLA_c046330"/>
<evidence type="ECO:0000313" key="19">
    <source>
        <dbReference type="EMBL" id="AIG28896.1"/>
    </source>
</evidence>
<evidence type="ECO:0000256" key="8">
    <source>
        <dbReference type="ARBA" id="ARBA00022741"/>
    </source>
</evidence>
<name>A0A075RBZ6_BRELA</name>
<evidence type="ECO:0000259" key="18">
    <source>
        <dbReference type="PROSITE" id="PS50885"/>
    </source>
</evidence>
<evidence type="ECO:0000256" key="7">
    <source>
        <dbReference type="ARBA" id="ARBA00022692"/>
    </source>
</evidence>
<evidence type="ECO:0000256" key="12">
    <source>
        <dbReference type="ARBA" id="ARBA00023012"/>
    </source>
</evidence>
<dbReference type="InterPro" id="IPR000014">
    <property type="entry name" value="PAS"/>
</dbReference>
<dbReference type="InterPro" id="IPR004358">
    <property type="entry name" value="Sig_transdc_His_kin-like_C"/>
</dbReference>
<dbReference type="HOGENOM" id="CLU_000445_89_2_9"/>
<keyword evidence="12" id="KW-0902">Two-component regulatory system</keyword>
<dbReference type="InterPro" id="IPR035965">
    <property type="entry name" value="PAS-like_dom_sf"/>
</dbReference>
<proteinExistence type="predicted"/>
<evidence type="ECO:0000259" key="17">
    <source>
        <dbReference type="PROSITE" id="PS50113"/>
    </source>
</evidence>
<dbReference type="Pfam" id="PF02518">
    <property type="entry name" value="HATPase_c"/>
    <property type="match status" value="1"/>
</dbReference>
<feature type="transmembrane region" description="Helical" evidence="14">
    <location>
        <begin position="12"/>
        <end position="33"/>
    </location>
</feature>
<evidence type="ECO:0000256" key="1">
    <source>
        <dbReference type="ARBA" id="ARBA00000085"/>
    </source>
</evidence>
<dbReference type="CDD" id="cd00082">
    <property type="entry name" value="HisKA"/>
    <property type="match status" value="1"/>
</dbReference>
<dbReference type="InterPro" id="IPR049814">
    <property type="entry name" value="Resp_reg_WalK"/>
</dbReference>
<reference evidence="19 20" key="1">
    <citation type="journal article" date="2011" name="J. Bacteriol.">
        <title>Genome sequence of Brevibacillus laterosporus LMG 15441, a pathogen of invertebrates.</title>
        <authorList>
            <person name="Djukic M."/>
            <person name="Poehlein A."/>
            <person name="Thurmer A."/>
            <person name="Daniel R."/>
        </authorList>
    </citation>
    <scope>NUCLEOTIDE SEQUENCE [LARGE SCALE GENOMIC DNA]</scope>
    <source>
        <strain evidence="19 20">LMG 15441</strain>
    </source>
</reference>
<dbReference type="GO" id="GO:0005886">
    <property type="term" value="C:plasma membrane"/>
    <property type="evidence" value="ECO:0007669"/>
    <property type="project" value="UniProtKB-SubCell"/>
</dbReference>
<dbReference type="KEGG" id="blr:BRLA_c046330"/>
<dbReference type="PROSITE" id="PS50109">
    <property type="entry name" value="HIS_KIN"/>
    <property type="match status" value="1"/>
</dbReference>
<dbReference type="Gene3D" id="1.10.8.500">
    <property type="entry name" value="HAMP domain in histidine kinase"/>
    <property type="match status" value="1"/>
</dbReference>
<sequence>MGKLKLFKTVQWKVVVIYMLLLLMAMQVIGAYFTREIEKYYTNNFSEGLNGQATLLSTLLEKYFSQTRSPDDHNGQDVKTDIDNLIRNMSFKEAHVQVVDANGTVISTSEDNPAIIGQRTAQKEITIALLGTRNESMRIDPVTEGRVKVLAVPIKKGNVVYGAVYMVASIESLYTTIRQTTNIFATGTFIALVVTAVLGYLLAQTITKPVKEMTRQAKAVANGDFNRSVRIYSDDEIGQLGSTFNYMTARLKEAVLLEEEEREKLSQILANMSDGVMATDRDGTIILMNRSAEEMLEVQEADVLDQKRSIYDVLRLPPEEEMPLFQEVEPLLLEMMVSNREVIMLRVLITPLQQDSGKKGGIIAVLQDVTEQERTEQQRRNFVANVSHELRTPLTTIKSYTEALMDGAVEVPELSNQFLRVTMNETDRMIRLVNDLLQLTRFDAQGVQLNRKQISMTELLQYATQRFAMQCEQNGIKLKLFHSEGLDDVYMDDDAITQVLDNLLSNAIKYTPESGEVTVEARADNEQQRAYISVKDTGIGIPKRDLRFIFERFYRVDKARSRSQGGTGLGLAIAKDLVEAHGGEIQISSEWNEGTIVTFWIPLAKGGEGA</sequence>
<dbReference type="Proteomes" id="UP000005850">
    <property type="component" value="Chromosome"/>
</dbReference>
<dbReference type="PROSITE" id="PS50113">
    <property type="entry name" value="PAC"/>
    <property type="match status" value="1"/>
</dbReference>
<evidence type="ECO:0000256" key="6">
    <source>
        <dbReference type="ARBA" id="ARBA00022679"/>
    </source>
</evidence>
<dbReference type="FunFam" id="3.30.565.10:FF:000006">
    <property type="entry name" value="Sensor histidine kinase WalK"/>
    <property type="match status" value="1"/>
</dbReference>
<dbReference type="SMART" id="SM00388">
    <property type="entry name" value="HisKA"/>
    <property type="match status" value="1"/>
</dbReference>
<dbReference type="SMART" id="SM00304">
    <property type="entry name" value="HAMP"/>
    <property type="match status" value="1"/>
</dbReference>
<dbReference type="SMART" id="SM00387">
    <property type="entry name" value="HATPase_c"/>
    <property type="match status" value="1"/>
</dbReference>